<dbReference type="EMBL" id="CM042888">
    <property type="protein sequence ID" value="KAI4326074.1"/>
    <property type="molecule type" value="Genomic_DNA"/>
</dbReference>
<organism evidence="1 2">
    <name type="scientific">Melastoma candidum</name>
    <dbReference type="NCBI Taxonomy" id="119954"/>
    <lineage>
        <taxon>Eukaryota</taxon>
        <taxon>Viridiplantae</taxon>
        <taxon>Streptophyta</taxon>
        <taxon>Embryophyta</taxon>
        <taxon>Tracheophyta</taxon>
        <taxon>Spermatophyta</taxon>
        <taxon>Magnoliopsida</taxon>
        <taxon>eudicotyledons</taxon>
        <taxon>Gunneridae</taxon>
        <taxon>Pentapetalae</taxon>
        <taxon>rosids</taxon>
        <taxon>malvids</taxon>
        <taxon>Myrtales</taxon>
        <taxon>Melastomataceae</taxon>
        <taxon>Melastomatoideae</taxon>
        <taxon>Melastomateae</taxon>
        <taxon>Melastoma</taxon>
    </lineage>
</organism>
<proteinExistence type="predicted"/>
<accession>A0ACB9MRJ0</accession>
<reference evidence="2" key="1">
    <citation type="journal article" date="2023" name="Front. Plant Sci.">
        <title>Chromosomal-level genome assembly of Melastoma candidum provides insights into trichome evolution.</title>
        <authorList>
            <person name="Zhong Y."/>
            <person name="Wu W."/>
            <person name="Sun C."/>
            <person name="Zou P."/>
            <person name="Liu Y."/>
            <person name="Dai S."/>
            <person name="Zhou R."/>
        </authorList>
    </citation>
    <scope>NUCLEOTIDE SEQUENCE [LARGE SCALE GENOMIC DNA]</scope>
</reference>
<protein>
    <submittedName>
        <fullName evidence="1">Uncharacterized protein</fullName>
    </submittedName>
</protein>
<dbReference type="Proteomes" id="UP001057402">
    <property type="component" value="Chromosome 9"/>
</dbReference>
<sequence>MVVASKHRLPTPVNDGIEMHYLIELMGKNTVTEKYIDKPGRHSRLWIVEDAFDVLTNQTGSRSYGKDAATSMVLEPYYTEAHFSGDALAGG</sequence>
<keyword evidence="2" id="KW-1185">Reference proteome</keyword>
<evidence type="ECO:0000313" key="2">
    <source>
        <dbReference type="Proteomes" id="UP001057402"/>
    </source>
</evidence>
<name>A0ACB9MRJ0_9MYRT</name>
<evidence type="ECO:0000313" key="1">
    <source>
        <dbReference type="EMBL" id="KAI4326074.1"/>
    </source>
</evidence>
<gene>
    <name evidence="1" type="ORF">MLD38_031424</name>
</gene>
<comment type="caution">
    <text evidence="1">The sequence shown here is derived from an EMBL/GenBank/DDBJ whole genome shotgun (WGS) entry which is preliminary data.</text>
</comment>